<dbReference type="Gene3D" id="3.40.50.720">
    <property type="entry name" value="NAD(P)-binding Rossmann-like Domain"/>
    <property type="match status" value="1"/>
</dbReference>
<evidence type="ECO:0000313" key="4">
    <source>
        <dbReference type="Proteomes" id="UP000321562"/>
    </source>
</evidence>
<dbReference type="SUPFAM" id="SSF51735">
    <property type="entry name" value="NAD(P)-binding Rossmann-fold domains"/>
    <property type="match status" value="1"/>
</dbReference>
<accession>A0A5C6S7F2</accession>
<name>A0A5C6S7F2_9RHOB</name>
<protein>
    <submittedName>
        <fullName evidence="3">SDR family oxidoreductase</fullName>
    </submittedName>
</protein>
<proteinExistence type="predicted"/>
<dbReference type="RefSeq" id="WP_147096992.1">
    <property type="nucleotide sequence ID" value="NZ_JBHUFH010000001.1"/>
</dbReference>
<comment type="caution">
    <text evidence="3">The sequence shown here is derived from an EMBL/GenBank/DDBJ whole genome shotgun (WGS) entry which is preliminary data.</text>
</comment>
<keyword evidence="1" id="KW-0520">NAD</keyword>
<feature type="domain" description="NAD-dependent epimerase/dehydratase" evidence="2">
    <location>
        <begin position="4"/>
        <end position="202"/>
    </location>
</feature>
<dbReference type="InterPro" id="IPR036291">
    <property type="entry name" value="NAD(P)-bd_dom_sf"/>
</dbReference>
<dbReference type="AlphaFoldDB" id="A0A5C6S7F2"/>
<dbReference type="CDD" id="cd05266">
    <property type="entry name" value="SDR_a4"/>
    <property type="match status" value="1"/>
</dbReference>
<dbReference type="InterPro" id="IPR001509">
    <property type="entry name" value="Epimerase_deHydtase"/>
</dbReference>
<dbReference type="OrthoDB" id="9808276at2"/>
<evidence type="ECO:0000313" key="3">
    <source>
        <dbReference type="EMBL" id="TXB69702.1"/>
    </source>
</evidence>
<dbReference type="PANTHER" id="PTHR43574">
    <property type="entry name" value="EPIMERASE-RELATED"/>
    <property type="match status" value="1"/>
</dbReference>
<dbReference type="Proteomes" id="UP000321562">
    <property type="component" value="Unassembled WGS sequence"/>
</dbReference>
<keyword evidence="4" id="KW-1185">Reference proteome</keyword>
<reference evidence="3 4" key="1">
    <citation type="submission" date="2019-08" db="EMBL/GenBank/DDBJ databases">
        <authorList>
            <person name="Ye J."/>
        </authorList>
    </citation>
    <scope>NUCLEOTIDE SEQUENCE [LARGE SCALE GENOMIC DNA]</scope>
    <source>
        <strain evidence="3 4">TK008</strain>
    </source>
</reference>
<dbReference type="Pfam" id="PF01370">
    <property type="entry name" value="Epimerase"/>
    <property type="match status" value="1"/>
</dbReference>
<dbReference type="EMBL" id="VOPL01000002">
    <property type="protein sequence ID" value="TXB69702.1"/>
    <property type="molecule type" value="Genomic_DNA"/>
</dbReference>
<gene>
    <name evidence="3" type="ORF">FQV27_06165</name>
</gene>
<organism evidence="3 4">
    <name type="scientific">Paracoccus aurantiacus</name>
    <dbReference type="NCBI Taxonomy" id="2599412"/>
    <lineage>
        <taxon>Bacteria</taxon>
        <taxon>Pseudomonadati</taxon>
        <taxon>Pseudomonadota</taxon>
        <taxon>Alphaproteobacteria</taxon>
        <taxon>Rhodobacterales</taxon>
        <taxon>Paracoccaceae</taxon>
        <taxon>Paracoccus</taxon>
    </lineage>
</organism>
<sequence>MEMLIFGHGYTASFLTRRLTGAGWTVAGTTRGDSARVEAAGAEPVIWPGNRKVLRDRIASADAILVCAAPDAAGDPVLAEFAQDLLNAEPRWVGYLSSTSVYGDHGGAWVDEDTPLAPSSARARARVAAEQAWADTARRAGWPLNILRLAGIYGPGRGPFSKLRAGTARRIVKPGQVFSRIHVEDIAGVVMAALSRALEGRAQGVEIFNLCDDDPAPPEQTIECAARMLGVPVPDTEDFATAKMTAMARSFYADSKRVRNDRARDVLRYRLRYPNLQSGLRAILQAEDDA</sequence>
<evidence type="ECO:0000256" key="1">
    <source>
        <dbReference type="ARBA" id="ARBA00023027"/>
    </source>
</evidence>
<evidence type="ECO:0000259" key="2">
    <source>
        <dbReference type="Pfam" id="PF01370"/>
    </source>
</evidence>